<dbReference type="OrthoDB" id="1874341at2759"/>
<dbReference type="AlphaFoldDB" id="A0A3M7S4F5"/>
<dbReference type="GO" id="GO:0031416">
    <property type="term" value="C:NatB complex"/>
    <property type="evidence" value="ECO:0007669"/>
    <property type="project" value="TreeGrafter"/>
</dbReference>
<name>A0A3M7S4F5_BRAPC</name>
<keyword evidence="3" id="KW-1185">Reference proteome</keyword>
<proteinExistence type="inferred from homology"/>
<sequence>MYRKRLKNVYELLESGNNKKVIQEVDKLVTSTANLSLGKKKLPSTEAGLPGYDEQATLVIAKALKALALVRVGRKTDSDSLIDELLCSSTADENALSIIMQYCKETHQLTKIAVFYENAANKLEAEKAVKQQDYEEILVSLFNAYVRNRDFKKQQQLALKLYKHTGRLMFSYWNAASYVLMANAEQKAEQRTLYFKLAEKILEKAYGEKKMEYNGEFQLYLEVLESLGKYAEALKVIDEFDHQKHLAKIGHPNFKFMKQLLYFKNLNNLEQLRKSCEEYFMQRKSANLDDWTVYTQYFDCVINKLKSEDQMALVEDVLQFLKNLETLELLDASSPRSTAPFVAQIEFIHQIVLVHQIQELSESLVTCLKLNLEKYIRQCCCQPGFFYDITKFLNLIEKANLKEFVLNLCKLLYDESLPFKSIKAIYTAITYWQLNRFFGQQQNLTQDQLKDLVLLLEDHYHQSLPFGKGILIFYLNEFCKQVLSFFFYGVSIATLCVNSLGY</sequence>
<accession>A0A3M7S4F5</accession>
<dbReference type="PANTHER" id="PTHR22767:SF3">
    <property type="entry name" value="N-ALPHA-ACETYLTRANSFERASE 25, NATB AUXILIARY SUBUNIT"/>
    <property type="match status" value="1"/>
</dbReference>
<organism evidence="2 3">
    <name type="scientific">Brachionus plicatilis</name>
    <name type="common">Marine rotifer</name>
    <name type="synonym">Brachionus muelleri</name>
    <dbReference type="NCBI Taxonomy" id="10195"/>
    <lineage>
        <taxon>Eukaryota</taxon>
        <taxon>Metazoa</taxon>
        <taxon>Spiralia</taxon>
        <taxon>Gnathifera</taxon>
        <taxon>Rotifera</taxon>
        <taxon>Eurotatoria</taxon>
        <taxon>Monogononta</taxon>
        <taxon>Pseudotrocha</taxon>
        <taxon>Ploima</taxon>
        <taxon>Brachionidae</taxon>
        <taxon>Brachionus</taxon>
    </lineage>
</organism>
<dbReference type="PANTHER" id="PTHR22767">
    <property type="entry name" value="N-TERMINAL ACETYLTRANSFERASE-RELATED"/>
    <property type="match status" value="1"/>
</dbReference>
<dbReference type="Proteomes" id="UP000276133">
    <property type="component" value="Unassembled WGS sequence"/>
</dbReference>
<dbReference type="Pfam" id="PF09797">
    <property type="entry name" value="NatB_MDM20"/>
    <property type="match status" value="1"/>
</dbReference>
<dbReference type="InterPro" id="IPR019183">
    <property type="entry name" value="NAA25_NatB_aux_su"/>
</dbReference>
<dbReference type="EMBL" id="REGN01002056">
    <property type="protein sequence ID" value="RNA30686.1"/>
    <property type="molecule type" value="Genomic_DNA"/>
</dbReference>
<comment type="similarity">
    <text evidence="1">Belongs to the MDM20/NAA25 family.</text>
</comment>
<protein>
    <submittedName>
        <fullName evidence="2">N-alpha-acetyltransferase auxiliary subunit</fullName>
    </submittedName>
</protein>
<comment type="caution">
    <text evidence="2">The sequence shown here is derived from an EMBL/GenBank/DDBJ whole genome shotgun (WGS) entry which is preliminary data.</text>
</comment>
<reference evidence="2 3" key="1">
    <citation type="journal article" date="2018" name="Sci. Rep.">
        <title>Genomic signatures of local adaptation to the degree of environmental predictability in rotifers.</title>
        <authorList>
            <person name="Franch-Gras L."/>
            <person name="Hahn C."/>
            <person name="Garcia-Roger E.M."/>
            <person name="Carmona M.J."/>
            <person name="Serra M."/>
            <person name="Gomez A."/>
        </authorList>
    </citation>
    <scope>NUCLEOTIDE SEQUENCE [LARGE SCALE GENOMIC DNA]</scope>
    <source>
        <strain evidence="2">HYR1</strain>
    </source>
</reference>
<dbReference type="STRING" id="10195.A0A3M7S4F5"/>
<evidence type="ECO:0000313" key="2">
    <source>
        <dbReference type="EMBL" id="RNA30686.1"/>
    </source>
</evidence>
<evidence type="ECO:0000256" key="1">
    <source>
        <dbReference type="ARBA" id="ARBA00006298"/>
    </source>
</evidence>
<evidence type="ECO:0000313" key="3">
    <source>
        <dbReference type="Proteomes" id="UP000276133"/>
    </source>
</evidence>
<gene>
    <name evidence="2" type="ORF">BpHYR1_001970</name>
</gene>
<keyword evidence="2" id="KW-0808">Transferase</keyword>
<dbReference type="GO" id="GO:0016740">
    <property type="term" value="F:transferase activity"/>
    <property type="evidence" value="ECO:0007669"/>
    <property type="project" value="UniProtKB-KW"/>
</dbReference>